<dbReference type="KEGG" id="lalo:ABC765_00495"/>
<protein>
    <submittedName>
        <fullName evidence="1">N-6 DNA methylase</fullName>
    </submittedName>
</protein>
<sequence length="168" mass="20015">MIALLAEGSTERAILNVLLDHDVLKFNRTDLLQEEVLRVRAGRLFAKRYLNKGLQSKIDIYRVLDSRAENFKLPKAYEKKVSSITNIYTRPEIEILYILYHNDYSKFANQTDKPSTFAKKNYHDVQNLKAYDENYDFWNQHFDRLIDVLEQYRKYKNGSEHAIYDLLK</sequence>
<name>A0AAU7C3G1_9LACO</name>
<dbReference type="AlphaFoldDB" id="A0AAU7C3G1"/>
<organism evidence="1">
    <name type="scientific">Limosilactobacillus allomucosae</name>
    <dbReference type="NCBI Taxonomy" id="3142938"/>
    <lineage>
        <taxon>Bacteria</taxon>
        <taxon>Bacillati</taxon>
        <taxon>Bacillota</taxon>
        <taxon>Bacilli</taxon>
        <taxon>Lactobacillales</taxon>
        <taxon>Lactobacillaceae</taxon>
        <taxon>Limosilactobacillus</taxon>
    </lineage>
</organism>
<dbReference type="GO" id="GO:0008168">
    <property type="term" value="F:methyltransferase activity"/>
    <property type="evidence" value="ECO:0007669"/>
    <property type="project" value="UniProtKB-KW"/>
</dbReference>
<evidence type="ECO:0000313" key="1">
    <source>
        <dbReference type="EMBL" id="XBG95651.1"/>
    </source>
</evidence>
<keyword evidence="1" id="KW-0489">Methyltransferase</keyword>
<dbReference type="EMBL" id="CP154878">
    <property type="protein sequence ID" value="XBG95651.1"/>
    <property type="molecule type" value="Genomic_DNA"/>
</dbReference>
<reference evidence="1" key="1">
    <citation type="submission" date="2024-04" db="EMBL/GenBank/DDBJ databases">
        <title>Limosilactobacillus allomucosae sp. nov., a novel species isolated from wild boar faecal samples as a potential probiotics for domestic pigs.</title>
        <authorList>
            <person name="Chen B."/>
        </authorList>
    </citation>
    <scope>NUCLEOTIDE SEQUENCE</scope>
    <source>
        <strain evidence="1">WILCCON 0051</strain>
    </source>
</reference>
<dbReference type="RefSeq" id="WP_347980494.1">
    <property type="nucleotide sequence ID" value="NZ_CP154878.1"/>
</dbReference>
<accession>A0AAU7C3G1</accession>
<proteinExistence type="predicted"/>
<keyword evidence="1" id="KW-0808">Transferase</keyword>
<dbReference type="GO" id="GO:0032259">
    <property type="term" value="P:methylation"/>
    <property type="evidence" value="ECO:0007669"/>
    <property type="project" value="UniProtKB-KW"/>
</dbReference>
<gene>
    <name evidence="1" type="ORF">ABC765_00495</name>
</gene>